<evidence type="ECO:0000313" key="1">
    <source>
        <dbReference type="EMBL" id="GBP56703.1"/>
    </source>
</evidence>
<proteinExistence type="predicted"/>
<evidence type="ECO:0000313" key="2">
    <source>
        <dbReference type="Proteomes" id="UP000299102"/>
    </source>
</evidence>
<reference evidence="1 2" key="1">
    <citation type="journal article" date="2019" name="Commun. Biol.">
        <title>The bagworm genome reveals a unique fibroin gene that provides high tensile strength.</title>
        <authorList>
            <person name="Kono N."/>
            <person name="Nakamura H."/>
            <person name="Ohtoshi R."/>
            <person name="Tomita M."/>
            <person name="Numata K."/>
            <person name="Arakawa K."/>
        </authorList>
    </citation>
    <scope>NUCLEOTIDE SEQUENCE [LARGE SCALE GENOMIC DNA]</scope>
</reference>
<keyword evidence="2" id="KW-1185">Reference proteome</keyword>
<dbReference type="AlphaFoldDB" id="A0A4C1X0L8"/>
<accession>A0A4C1X0L8</accession>
<name>A0A4C1X0L8_EUMVA</name>
<organism evidence="1 2">
    <name type="scientific">Eumeta variegata</name>
    <name type="common">Bagworm moth</name>
    <name type="synonym">Eumeta japonica</name>
    <dbReference type="NCBI Taxonomy" id="151549"/>
    <lineage>
        <taxon>Eukaryota</taxon>
        <taxon>Metazoa</taxon>
        <taxon>Ecdysozoa</taxon>
        <taxon>Arthropoda</taxon>
        <taxon>Hexapoda</taxon>
        <taxon>Insecta</taxon>
        <taxon>Pterygota</taxon>
        <taxon>Neoptera</taxon>
        <taxon>Endopterygota</taxon>
        <taxon>Lepidoptera</taxon>
        <taxon>Glossata</taxon>
        <taxon>Ditrysia</taxon>
        <taxon>Tineoidea</taxon>
        <taxon>Psychidae</taxon>
        <taxon>Oiketicinae</taxon>
        <taxon>Eumeta</taxon>
    </lineage>
</organism>
<protein>
    <submittedName>
        <fullName evidence="1">Uncharacterized protein</fullName>
    </submittedName>
</protein>
<dbReference type="OrthoDB" id="5314041at2759"/>
<sequence>MGRGQELLDGARNGDVQVVEKILAQITRRGGPIASLEFAVFCNDGKFGAFMYRLCACSIANTAGSGLKSYSTSSPPLISVMVPLAGNTIINHLDGWRSTIVRFMRNFLPVRWRFGMIYYQRYSQRTLTRGGIQEKSAFPF</sequence>
<comment type="caution">
    <text evidence="1">The sequence shown here is derived from an EMBL/GenBank/DDBJ whole genome shotgun (WGS) entry which is preliminary data.</text>
</comment>
<dbReference type="EMBL" id="BGZK01000699">
    <property type="protein sequence ID" value="GBP56703.1"/>
    <property type="molecule type" value="Genomic_DNA"/>
</dbReference>
<gene>
    <name evidence="1" type="ORF">EVAR_58151_1</name>
</gene>
<dbReference type="Proteomes" id="UP000299102">
    <property type="component" value="Unassembled WGS sequence"/>
</dbReference>